<feature type="region of interest" description="Disordered" evidence="1">
    <location>
        <begin position="1"/>
        <end position="59"/>
    </location>
</feature>
<feature type="region of interest" description="Disordered" evidence="1">
    <location>
        <begin position="579"/>
        <end position="620"/>
    </location>
</feature>
<evidence type="ECO:0000313" key="3">
    <source>
        <dbReference type="Proteomes" id="UP001233271"/>
    </source>
</evidence>
<dbReference type="KEGG" id="ccac:CcaHIS019_0601200"/>
<feature type="compositionally biased region" description="Low complexity" evidence="1">
    <location>
        <begin position="154"/>
        <end position="181"/>
    </location>
</feature>
<reference evidence="2" key="1">
    <citation type="journal article" date="2023" name="BMC Genomics">
        <title>Chromosome-level genome assemblies of Cutaneotrichosporon spp. (Trichosporonales, Basidiomycota) reveal imbalanced evolution between nucleotide sequences and chromosome synteny.</title>
        <authorList>
            <person name="Kobayashi Y."/>
            <person name="Kayamori A."/>
            <person name="Aoki K."/>
            <person name="Shiwa Y."/>
            <person name="Matsutani M."/>
            <person name="Fujita N."/>
            <person name="Sugita T."/>
            <person name="Iwasaki W."/>
            <person name="Tanaka N."/>
            <person name="Takashima M."/>
        </authorList>
    </citation>
    <scope>NUCLEOTIDE SEQUENCE</scope>
    <source>
        <strain evidence="2">HIS019</strain>
    </source>
</reference>
<feature type="compositionally biased region" description="Low complexity" evidence="1">
    <location>
        <begin position="89"/>
        <end position="104"/>
    </location>
</feature>
<feature type="compositionally biased region" description="Polar residues" evidence="1">
    <location>
        <begin position="78"/>
        <end position="87"/>
    </location>
</feature>
<dbReference type="RefSeq" id="XP_060458926.1">
    <property type="nucleotide sequence ID" value="XM_060602542.1"/>
</dbReference>
<feature type="region of interest" description="Disordered" evidence="1">
    <location>
        <begin position="220"/>
        <end position="257"/>
    </location>
</feature>
<protein>
    <recommendedName>
        <fullName evidence="4">ARID domain-containing protein</fullName>
    </recommendedName>
</protein>
<dbReference type="Proteomes" id="UP001233271">
    <property type="component" value="Chromosome 6"/>
</dbReference>
<dbReference type="AlphaFoldDB" id="A0AA48QXR5"/>
<feature type="region of interest" description="Disordered" evidence="1">
    <location>
        <begin position="142"/>
        <end position="194"/>
    </location>
</feature>
<sequence length="1122" mass="117476">MPNNNNNNNNNNSSNPLFPNLPQLNLPAARKPSGGAQGANGNAASPAGSAPSPASGNSNLADLHAQLQARMLQSQQQVNAATRQRAASGNGPQPGGNAPNNMQPKLNGLPDWANMAAASSALGGLGPGIDREAIMKQLQLLHQARGPKQQSSVGPGTPAMGGTAPSPAAVTAPSPATVTAPSPAPNAGTPGAQVPPYMNAASPVTAPSPAAAALAAAIRPPGTPQSASGLSLAGGLAGQAGTPGGSAPPRPPVRPGQQRQHLINSMMGFYKTINQIPPPEVFNNGEKDGAFKLGDGWIDIAELFFIVFRAGGMMKLVQTPSPEQHLVWQQILNAKSIPVTLTNPVPLPRPMGMDPSQPTQTTTNAVQYLFAAYRAWVFGFEQAMARQKLVHMQKQQALAATAGVRPALSAASPKSASSPAAPTMGAPTPSVAAPSPVTVAAPSPAVAVASPTFAAPSPAVAAHSPAMAVPSPAPFVQQPVAVASPIASLTTATPAVPNAPSPAVESPAQPQLAPSPFPPSQPAVSTLAAQSEPRVPPPQPRIEIPVAPSPAPPVAMPAVATTPTPSMLASMQTNIHGAAAKAESVSAKKRKRSEKMPAKSSTPGSAAESTSSPAPKQQAYAKRARYRVEYRPLHFPQPTMAGWDERVVAASFPKHNLGRPTHSAAELGQIDMEAILMGLRSRLPGELSYALTVLSMLSMPQHDDRIPQLPIQPMLDVYLELIDLIGESALGEEGVDGWLSDKEKTEAAEAPSRRASPARDDLSWMSYVDLERLGHDTDLSVDEEDTSKDRTGGATDIVLAGLNIIRNFSYNHDNGPVMACPQLINLLAAVTDMTLARMPGTTSDRQPYSILELARVRREAVSIMTNLANHFDVRRTKASATLAVFRLVTSFLVSGWETLRLRESGYGPSISIREVPPLAVLSIDRALEAFSRLALADHNREVLATLVPTDELVELFSSLVKLLPISTRDKEAMLSIEDYLGRVELGVMSVYSLAFLAPTAARAGMRASPGAIAVLTRLVCDLAPRAPNLKQSPFGFLVRRVAETLAVLNGTMTPSGNAESMSFAAGGVEGKGWRFANEVVQPGWLAADSDRLLEAMGWGKGDGRIWQVDAPTFAELDGLFLE</sequence>
<evidence type="ECO:0008006" key="4">
    <source>
        <dbReference type="Google" id="ProtNLM"/>
    </source>
</evidence>
<organism evidence="2 3">
    <name type="scientific">Cutaneotrichosporon cavernicola</name>
    <dbReference type="NCBI Taxonomy" id="279322"/>
    <lineage>
        <taxon>Eukaryota</taxon>
        <taxon>Fungi</taxon>
        <taxon>Dikarya</taxon>
        <taxon>Basidiomycota</taxon>
        <taxon>Agaricomycotina</taxon>
        <taxon>Tremellomycetes</taxon>
        <taxon>Trichosporonales</taxon>
        <taxon>Trichosporonaceae</taxon>
        <taxon>Cutaneotrichosporon</taxon>
    </lineage>
</organism>
<feature type="compositionally biased region" description="Low complexity" evidence="1">
    <location>
        <begin position="39"/>
        <end position="59"/>
    </location>
</feature>
<proteinExistence type="predicted"/>
<feature type="region of interest" description="Disordered" evidence="1">
    <location>
        <begin position="410"/>
        <end position="431"/>
    </location>
</feature>
<feature type="region of interest" description="Disordered" evidence="1">
    <location>
        <begin position="72"/>
        <end position="109"/>
    </location>
</feature>
<feature type="compositionally biased region" description="Gly residues" evidence="1">
    <location>
        <begin position="235"/>
        <end position="244"/>
    </location>
</feature>
<feature type="compositionally biased region" description="Low complexity" evidence="1">
    <location>
        <begin position="1"/>
        <end position="27"/>
    </location>
</feature>
<feature type="compositionally biased region" description="Low complexity" evidence="1">
    <location>
        <begin position="220"/>
        <end position="234"/>
    </location>
</feature>
<evidence type="ECO:0000256" key="1">
    <source>
        <dbReference type="SAM" id="MobiDB-lite"/>
    </source>
</evidence>
<keyword evidence="3" id="KW-1185">Reference proteome</keyword>
<dbReference type="GeneID" id="85497531"/>
<gene>
    <name evidence="2" type="ORF">CcaverHIS019_0601200</name>
</gene>
<feature type="region of interest" description="Disordered" evidence="1">
    <location>
        <begin position="493"/>
        <end position="549"/>
    </location>
</feature>
<evidence type="ECO:0000313" key="2">
    <source>
        <dbReference type="EMBL" id="BEI93661.1"/>
    </source>
</evidence>
<feature type="compositionally biased region" description="Polar residues" evidence="1">
    <location>
        <begin position="599"/>
        <end position="615"/>
    </location>
</feature>
<dbReference type="EMBL" id="AP028217">
    <property type="protein sequence ID" value="BEI93661.1"/>
    <property type="molecule type" value="Genomic_DNA"/>
</dbReference>
<accession>A0AA48QXR5</accession>
<name>A0AA48QXR5_9TREE</name>